<protein>
    <submittedName>
        <fullName evidence="1">Uncharacterized protein</fullName>
    </submittedName>
</protein>
<reference evidence="1 2" key="1">
    <citation type="journal article" date="2019" name="Nat. Ecol. Evol.">
        <title>Megaphylogeny resolves global patterns of mushroom evolution.</title>
        <authorList>
            <person name="Varga T."/>
            <person name="Krizsan K."/>
            <person name="Foldi C."/>
            <person name="Dima B."/>
            <person name="Sanchez-Garcia M."/>
            <person name="Sanchez-Ramirez S."/>
            <person name="Szollosi G.J."/>
            <person name="Szarkandi J.G."/>
            <person name="Papp V."/>
            <person name="Albert L."/>
            <person name="Andreopoulos W."/>
            <person name="Angelini C."/>
            <person name="Antonin V."/>
            <person name="Barry K.W."/>
            <person name="Bougher N.L."/>
            <person name="Buchanan P."/>
            <person name="Buyck B."/>
            <person name="Bense V."/>
            <person name="Catcheside P."/>
            <person name="Chovatia M."/>
            <person name="Cooper J."/>
            <person name="Damon W."/>
            <person name="Desjardin D."/>
            <person name="Finy P."/>
            <person name="Geml J."/>
            <person name="Haridas S."/>
            <person name="Hughes K."/>
            <person name="Justo A."/>
            <person name="Karasinski D."/>
            <person name="Kautmanova I."/>
            <person name="Kiss B."/>
            <person name="Kocsube S."/>
            <person name="Kotiranta H."/>
            <person name="LaButti K.M."/>
            <person name="Lechner B.E."/>
            <person name="Liimatainen K."/>
            <person name="Lipzen A."/>
            <person name="Lukacs Z."/>
            <person name="Mihaltcheva S."/>
            <person name="Morgado L.N."/>
            <person name="Niskanen T."/>
            <person name="Noordeloos M.E."/>
            <person name="Ohm R.A."/>
            <person name="Ortiz-Santana B."/>
            <person name="Ovrebo C."/>
            <person name="Racz N."/>
            <person name="Riley R."/>
            <person name="Savchenko A."/>
            <person name="Shiryaev A."/>
            <person name="Soop K."/>
            <person name="Spirin V."/>
            <person name="Szebenyi C."/>
            <person name="Tomsovsky M."/>
            <person name="Tulloss R.E."/>
            <person name="Uehling J."/>
            <person name="Grigoriev I.V."/>
            <person name="Vagvolgyi C."/>
            <person name="Papp T."/>
            <person name="Martin F.M."/>
            <person name="Miettinen O."/>
            <person name="Hibbett D.S."/>
            <person name="Nagy L.G."/>
        </authorList>
    </citation>
    <scope>NUCLEOTIDE SEQUENCE [LARGE SCALE GENOMIC DNA]</scope>
    <source>
        <strain evidence="1 2">NL-1719</strain>
    </source>
</reference>
<organism evidence="1 2">
    <name type="scientific">Pluteus cervinus</name>
    <dbReference type="NCBI Taxonomy" id="181527"/>
    <lineage>
        <taxon>Eukaryota</taxon>
        <taxon>Fungi</taxon>
        <taxon>Dikarya</taxon>
        <taxon>Basidiomycota</taxon>
        <taxon>Agaricomycotina</taxon>
        <taxon>Agaricomycetes</taxon>
        <taxon>Agaricomycetidae</taxon>
        <taxon>Agaricales</taxon>
        <taxon>Pluteineae</taxon>
        <taxon>Pluteaceae</taxon>
        <taxon>Pluteus</taxon>
    </lineage>
</organism>
<keyword evidence="2" id="KW-1185">Reference proteome</keyword>
<dbReference type="EMBL" id="ML209194">
    <property type="protein sequence ID" value="TFK58787.1"/>
    <property type="molecule type" value="Genomic_DNA"/>
</dbReference>
<dbReference type="Proteomes" id="UP000308600">
    <property type="component" value="Unassembled WGS sequence"/>
</dbReference>
<sequence length="259" mass="29519">MNMETWSEVVAELRDWGDPLLLVTTSGIPIPSLCDPLSPEERGRRSVTKGGDVRCQFLRYGLENWRMQGLQWTEDVRNDSGVLGLVVVVESSELKKLKGVKSGQNRNSPMRFHVHGWPQSGTTECAPQKATNRRKFGRIVDGAILEWIRRDPTRKHRQWWDQDSKSEGGENACVAVQPVDSLPTLDAIRQRRRDTMVRGERADRRTRNNDRKFNLRLNIGEFRPSTSALSSRFRLVLPLPPVLTNHTVSVLGRMARARA</sequence>
<proteinExistence type="predicted"/>
<accession>A0ACD2ZZB4</accession>
<gene>
    <name evidence="1" type="ORF">BDN72DRAFT_865665</name>
</gene>
<evidence type="ECO:0000313" key="2">
    <source>
        <dbReference type="Proteomes" id="UP000308600"/>
    </source>
</evidence>
<name>A0ACD2ZZB4_9AGAR</name>
<evidence type="ECO:0000313" key="1">
    <source>
        <dbReference type="EMBL" id="TFK58787.1"/>
    </source>
</evidence>